<reference evidence="6 7" key="1">
    <citation type="submission" date="2024-04" db="EMBL/GenBank/DDBJ databases">
        <title>Phyllosticta paracitricarpa is synonymous to the EU quarantine fungus P. citricarpa based on phylogenomic analyses.</title>
        <authorList>
            <consortium name="Lawrence Berkeley National Laboratory"/>
            <person name="Van Ingen-Buijs V.A."/>
            <person name="Van Westerhoven A.C."/>
            <person name="Haridas S."/>
            <person name="Skiadas P."/>
            <person name="Martin F."/>
            <person name="Groenewald J.Z."/>
            <person name="Crous P.W."/>
            <person name="Seidl M.F."/>
        </authorList>
    </citation>
    <scope>NUCLEOTIDE SEQUENCE [LARGE SCALE GENOMIC DNA]</scope>
    <source>
        <strain evidence="6 7">CBS 123371</strain>
    </source>
</reference>
<name>A0ABR1KZ06_9PEZI</name>
<proteinExistence type="predicted"/>
<keyword evidence="7" id="KW-1185">Reference proteome</keyword>
<feature type="region of interest" description="Disordered" evidence="3">
    <location>
        <begin position="464"/>
        <end position="555"/>
    </location>
</feature>
<dbReference type="CDD" id="cd09870">
    <property type="entry name" value="PIN_YEN1"/>
    <property type="match status" value="1"/>
</dbReference>
<dbReference type="InterPro" id="IPR006086">
    <property type="entry name" value="XPG-I_dom"/>
</dbReference>
<dbReference type="PRINTS" id="PR00853">
    <property type="entry name" value="XPGRADSUPER"/>
</dbReference>
<dbReference type="InterPro" id="IPR037316">
    <property type="entry name" value="Yen1_H3TH"/>
</dbReference>
<dbReference type="InterPro" id="IPR041177">
    <property type="entry name" value="GEN1_C"/>
</dbReference>
<evidence type="ECO:0000313" key="6">
    <source>
        <dbReference type="EMBL" id="KAK7523575.1"/>
    </source>
</evidence>
<gene>
    <name evidence="6" type="ORF">IWZ03DRAFT_6799</name>
</gene>
<feature type="compositionally biased region" description="Basic and acidic residues" evidence="3">
    <location>
        <begin position="643"/>
        <end position="656"/>
    </location>
</feature>
<dbReference type="SUPFAM" id="SSF47807">
    <property type="entry name" value="5' to 3' exonuclease, C-terminal subdomain"/>
    <property type="match status" value="1"/>
</dbReference>
<comment type="caution">
    <text evidence="6">The sequence shown here is derived from an EMBL/GenBank/DDBJ whole genome shotgun (WGS) entry which is preliminary data.</text>
</comment>
<dbReference type="SMART" id="SM00484">
    <property type="entry name" value="XPGI"/>
    <property type="match status" value="1"/>
</dbReference>
<protein>
    <submittedName>
        <fullName evidence="6">Uncharacterized protein</fullName>
    </submittedName>
</protein>
<evidence type="ECO:0000259" key="5">
    <source>
        <dbReference type="SMART" id="SM00485"/>
    </source>
</evidence>
<dbReference type="InterPro" id="IPR036279">
    <property type="entry name" value="5-3_exonuclease_C_sf"/>
</dbReference>
<feature type="domain" description="XPG N-terminal" evidence="5">
    <location>
        <begin position="1"/>
        <end position="95"/>
    </location>
</feature>
<feature type="compositionally biased region" description="Basic residues" evidence="3">
    <location>
        <begin position="475"/>
        <end position="486"/>
    </location>
</feature>
<feature type="region of interest" description="Disordered" evidence="3">
    <location>
        <begin position="695"/>
        <end position="782"/>
    </location>
</feature>
<dbReference type="Gene3D" id="3.40.50.1010">
    <property type="entry name" value="5'-nuclease"/>
    <property type="match status" value="2"/>
</dbReference>
<organism evidence="6 7">
    <name type="scientific">Phyllosticta citriasiana</name>
    <dbReference type="NCBI Taxonomy" id="595635"/>
    <lineage>
        <taxon>Eukaryota</taxon>
        <taxon>Fungi</taxon>
        <taxon>Dikarya</taxon>
        <taxon>Ascomycota</taxon>
        <taxon>Pezizomycotina</taxon>
        <taxon>Dothideomycetes</taxon>
        <taxon>Dothideomycetes incertae sedis</taxon>
        <taxon>Botryosphaeriales</taxon>
        <taxon>Phyllostictaceae</taxon>
        <taxon>Phyllosticta</taxon>
    </lineage>
</organism>
<dbReference type="InterPro" id="IPR029060">
    <property type="entry name" value="PIN-like_dom_sf"/>
</dbReference>
<feature type="compositionally biased region" description="Basic and acidic residues" evidence="3">
    <location>
        <begin position="574"/>
        <end position="587"/>
    </location>
</feature>
<dbReference type="PANTHER" id="PTHR11081:SF75">
    <property type="entry name" value="ENDONUCLEASE, PUTATIVE (AFU_ORTHOLOGUE AFUA_3G13260)-RELATED"/>
    <property type="match status" value="1"/>
</dbReference>
<keyword evidence="1" id="KW-0540">Nuclease</keyword>
<dbReference type="Pfam" id="PF00752">
    <property type="entry name" value="XPG_N"/>
    <property type="match status" value="1"/>
</dbReference>
<dbReference type="Gene3D" id="1.10.150.20">
    <property type="entry name" value="5' to 3' exonuclease, C-terminal subdomain"/>
    <property type="match status" value="1"/>
</dbReference>
<dbReference type="Pfam" id="PF00867">
    <property type="entry name" value="XPG_I"/>
    <property type="match status" value="1"/>
</dbReference>
<dbReference type="PANTHER" id="PTHR11081">
    <property type="entry name" value="FLAP ENDONUCLEASE FAMILY MEMBER"/>
    <property type="match status" value="1"/>
</dbReference>
<dbReference type="Pfam" id="PF18380">
    <property type="entry name" value="GEN1_C"/>
    <property type="match status" value="1"/>
</dbReference>
<evidence type="ECO:0000313" key="7">
    <source>
        <dbReference type="Proteomes" id="UP001363622"/>
    </source>
</evidence>
<dbReference type="InterPro" id="IPR006084">
    <property type="entry name" value="XPG/Rad2"/>
</dbReference>
<evidence type="ECO:0000256" key="2">
    <source>
        <dbReference type="ARBA" id="ARBA00022801"/>
    </source>
</evidence>
<evidence type="ECO:0000259" key="4">
    <source>
        <dbReference type="SMART" id="SM00484"/>
    </source>
</evidence>
<evidence type="ECO:0000256" key="1">
    <source>
        <dbReference type="ARBA" id="ARBA00022722"/>
    </source>
</evidence>
<sequence>MGIPGIYKEIGPGIRVALAKLAVQKFDEKHRPLRIAIDTAIWLVQIQSSKGGTNPAMRTFFYRLLRLMKLSVQPLFVFDGPNKPSEKRNKKIGQTFASIPEYFAKQVLKKFGFPFHDAPGEAEAECALLQTSGIVDMVLSEDVDTLMFGSRMTIRPSQDQKSGKSATHFNLYDSVEIKTESGLDREGMILVAMMSGGDYLTEGIPGCGPKVACEAARAGFGKRLCQLPVGDKNRLDEWKLDLAEELRTNKSKYFKTKHASLALPEDFPRMKILRYYTHPATSSPEALERLRLRVENSWDREIDLAGVRELTVEVFKWQGKTGAKHFIRNLAPALLPRALRLRGQRIAAEMASQKTTAELDEEEGQLVVSIHGHRQHFSTDQMDELRVAIVPSKIVIIDMDAEDEDNEESLADIEADLASAENPEGGEGSTKRPTQYDPDQLERHWVMDSFVKCGVPIKVEDWQEAQRRKNAPKEKKPRRVTAKKPPAKGGMPLGALDRFTTVTKSNAGPSEKPTRAKSPSVERLDLSGIRETGGQRTGSLRPQKDASGSRTAECSASMPNVVNLCSSPVEPVTEKSHSFSETADEHYLSPNITKRARNIRRTKSANDPVQDEPAIALPQLGRKKAAASSSKNRSTAGSSVEDSPSKRQVSIEESLRSWHGASSKRHPATLPSLDEVEQVDLTNSPIQLRADAVKNAADVSTVPTRSRNREALSSTSNNTTVTNSKRQPARADRSSDSFPKPSLTASKSKMHTQRIASPAAPSSSRIDNVFGSSKNSAEAPKKRAIKVRESLEGGWMFVDRDTEHLDLTGSSQESCMASNAAKITKKSAAPKRKAWRESGVEMLDLTGA</sequence>
<feature type="compositionally biased region" description="Basic residues" evidence="3">
    <location>
        <begin position="594"/>
        <end position="603"/>
    </location>
</feature>
<dbReference type="SUPFAM" id="SSF88723">
    <property type="entry name" value="PIN domain-like"/>
    <property type="match status" value="1"/>
</dbReference>
<feature type="compositionally biased region" description="Low complexity" evidence="3">
    <location>
        <begin position="713"/>
        <end position="724"/>
    </location>
</feature>
<dbReference type="CDD" id="cd09906">
    <property type="entry name" value="H3TH_YEN1"/>
    <property type="match status" value="1"/>
</dbReference>
<accession>A0ABR1KZ06</accession>
<dbReference type="Proteomes" id="UP001363622">
    <property type="component" value="Unassembled WGS sequence"/>
</dbReference>
<dbReference type="SMART" id="SM00485">
    <property type="entry name" value="XPGN"/>
    <property type="match status" value="1"/>
</dbReference>
<evidence type="ECO:0000256" key="3">
    <source>
        <dbReference type="SAM" id="MobiDB-lite"/>
    </source>
</evidence>
<feature type="compositionally biased region" description="Polar residues" evidence="3">
    <location>
        <begin position="546"/>
        <end position="555"/>
    </location>
</feature>
<feature type="domain" description="XPG-I" evidence="4">
    <location>
        <begin position="109"/>
        <end position="183"/>
    </location>
</feature>
<feature type="region of interest" description="Disordered" evidence="3">
    <location>
        <begin position="574"/>
        <end position="676"/>
    </location>
</feature>
<dbReference type="InterPro" id="IPR006085">
    <property type="entry name" value="XPG_DNA_repair_N"/>
</dbReference>
<feature type="compositionally biased region" description="Polar residues" evidence="3">
    <location>
        <begin position="632"/>
        <end position="642"/>
    </location>
</feature>
<feature type="compositionally biased region" description="Basic and acidic residues" evidence="3">
    <location>
        <begin position="464"/>
        <end position="474"/>
    </location>
</feature>
<dbReference type="EMBL" id="JBBPHU010000001">
    <property type="protein sequence ID" value="KAK7523575.1"/>
    <property type="molecule type" value="Genomic_DNA"/>
</dbReference>
<keyword evidence="2" id="KW-0378">Hydrolase</keyword>